<protein>
    <submittedName>
        <fullName evidence="1">Uncharacterized protein</fullName>
    </submittedName>
</protein>
<dbReference type="Proteomes" id="UP000067625">
    <property type="component" value="Chromosome"/>
</dbReference>
<organism evidence="1 2">
    <name type="scientific">Bacillus gobiensis</name>
    <dbReference type="NCBI Taxonomy" id="1441095"/>
    <lineage>
        <taxon>Bacteria</taxon>
        <taxon>Bacillati</taxon>
        <taxon>Bacillota</taxon>
        <taxon>Bacilli</taxon>
        <taxon>Bacillales</taxon>
        <taxon>Bacillaceae</taxon>
        <taxon>Bacillus</taxon>
    </lineage>
</organism>
<reference evidence="2" key="1">
    <citation type="submission" date="2015-08" db="EMBL/GenBank/DDBJ databases">
        <title>Genome sequencing project for genomic taxonomy and phylogenomics of Bacillus-like bacteria.</title>
        <authorList>
            <person name="Liu B."/>
            <person name="Wang J."/>
            <person name="Zhu Y."/>
            <person name="Liu G."/>
            <person name="Chen Q."/>
            <person name="Chen Z."/>
            <person name="Lan J."/>
            <person name="Che J."/>
            <person name="Ge C."/>
            <person name="Shi H."/>
            <person name="Pan Z."/>
            <person name="Liu X."/>
        </authorList>
    </citation>
    <scope>NUCLEOTIDE SEQUENCE [LARGE SCALE GENOMIC DNA]</scope>
    <source>
        <strain evidence="2">FJAT-4402</strain>
    </source>
</reference>
<dbReference type="RefSeq" id="WP_053604553.1">
    <property type="nucleotide sequence ID" value="NZ_CP012600.1"/>
</dbReference>
<evidence type="ECO:0000313" key="2">
    <source>
        <dbReference type="Proteomes" id="UP000067625"/>
    </source>
</evidence>
<dbReference type="OrthoDB" id="2455209at2"/>
<gene>
    <name evidence="1" type="ORF">AM592_14990</name>
</gene>
<dbReference type="PATRIC" id="fig|1441095.3.peg.3309"/>
<dbReference type="EMBL" id="CP012600">
    <property type="protein sequence ID" value="ALC82742.1"/>
    <property type="molecule type" value="Genomic_DNA"/>
</dbReference>
<dbReference type="AlphaFoldDB" id="A0A0M3RA84"/>
<accession>A0A0M3RA84</accession>
<reference evidence="1 2" key="2">
    <citation type="journal article" date="2016" name="Int. J. Syst. Evol. Microbiol.">
        <title>Bacillus gobiensis sp. nov., isolated from a soil sample.</title>
        <authorList>
            <person name="Liu B."/>
            <person name="Liu G.H."/>
            <person name="Cetin S."/>
            <person name="Schumann P."/>
            <person name="Pan Z.Z."/>
            <person name="Chen Q.Q."/>
        </authorList>
    </citation>
    <scope>NUCLEOTIDE SEQUENCE [LARGE SCALE GENOMIC DNA]</scope>
    <source>
        <strain evidence="1 2">FJAT-4402</strain>
    </source>
</reference>
<keyword evidence="2" id="KW-1185">Reference proteome</keyword>
<name>A0A0M3RA84_9BACI</name>
<sequence length="71" mass="7906">MTLMKNKHVAGISIIFATILLVSSLLTFSASAFNNKEIELLTTKCYETNGEVELILHNPLTHSYSFSCNKN</sequence>
<proteinExistence type="predicted"/>
<evidence type="ECO:0000313" key="1">
    <source>
        <dbReference type="EMBL" id="ALC82742.1"/>
    </source>
</evidence>